<organism evidence="11 12">
    <name type="scientific">Algoriphagus hitonicola</name>
    <dbReference type="NCBI Taxonomy" id="435880"/>
    <lineage>
        <taxon>Bacteria</taxon>
        <taxon>Pseudomonadati</taxon>
        <taxon>Bacteroidota</taxon>
        <taxon>Cytophagia</taxon>
        <taxon>Cytophagales</taxon>
        <taxon>Cyclobacteriaceae</taxon>
        <taxon>Algoriphagus</taxon>
    </lineage>
</organism>
<dbReference type="InterPro" id="IPR024079">
    <property type="entry name" value="MetalloPept_cat_dom_sf"/>
</dbReference>
<dbReference type="PROSITE" id="PS51257">
    <property type="entry name" value="PROKAR_LIPOPROTEIN"/>
    <property type="match status" value="1"/>
</dbReference>
<keyword evidence="8" id="KW-1015">Disulfide bond</keyword>
<dbReference type="AlphaFoldDB" id="A0A1I2WI01"/>
<evidence type="ECO:0000256" key="4">
    <source>
        <dbReference type="ARBA" id="ARBA00022729"/>
    </source>
</evidence>
<evidence type="ECO:0000256" key="7">
    <source>
        <dbReference type="ARBA" id="ARBA00023049"/>
    </source>
</evidence>
<gene>
    <name evidence="11" type="ORF">SAMN04487988_1132</name>
</gene>
<keyword evidence="3" id="KW-0479">Metal-binding</keyword>
<dbReference type="GO" id="GO:0006508">
    <property type="term" value="P:proteolysis"/>
    <property type="evidence" value="ECO:0007669"/>
    <property type="project" value="UniProtKB-KW"/>
</dbReference>
<dbReference type="STRING" id="435880.SAMN04487988_1132"/>
<evidence type="ECO:0000313" key="11">
    <source>
        <dbReference type="EMBL" id="SFH00970.1"/>
    </source>
</evidence>
<evidence type="ECO:0000256" key="1">
    <source>
        <dbReference type="ARBA" id="ARBA00008721"/>
    </source>
</evidence>
<dbReference type="GO" id="GO:0046872">
    <property type="term" value="F:metal ion binding"/>
    <property type="evidence" value="ECO:0007669"/>
    <property type="project" value="UniProtKB-KW"/>
</dbReference>
<comment type="similarity">
    <text evidence="1">Belongs to the peptidase M43B family.</text>
</comment>
<evidence type="ECO:0000313" key="12">
    <source>
        <dbReference type="Proteomes" id="UP000199642"/>
    </source>
</evidence>
<keyword evidence="6" id="KW-0862">Zinc</keyword>
<evidence type="ECO:0000256" key="2">
    <source>
        <dbReference type="ARBA" id="ARBA00022670"/>
    </source>
</evidence>
<dbReference type="PANTHER" id="PTHR47466:SF1">
    <property type="entry name" value="METALLOPROTEASE MEP1 (AFU_ORTHOLOGUE AFUA_1G07730)-RELATED"/>
    <property type="match status" value="1"/>
</dbReference>
<keyword evidence="7" id="KW-0482">Metalloprotease</keyword>
<evidence type="ECO:0000256" key="9">
    <source>
        <dbReference type="SAM" id="Phobius"/>
    </source>
</evidence>
<dbReference type="SUPFAM" id="SSF55486">
    <property type="entry name" value="Metalloproteases ('zincins'), catalytic domain"/>
    <property type="match status" value="1"/>
</dbReference>
<evidence type="ECO:0000256" key="5">
    <source>
        <dbReference type="ARBA" id="ARBA00022801"/>
    </source>
</evidence>
<dbReference type="EMBL" id="FOPC01000013">
    <property type="protein sequence ID" value="SFH00970.1"/>
    <property type="molecule type" value="Genomic_DNA"/>
</dbReference>
<keyword evidence="9" id="KW-1133">Transmembrane helix</keyword>
<keyword evidence="4" id="KW-0732">Signal</keyword>
<dbReference type="InterPro" id="IPR008754">
    <property type="entry name" value="Peptidase_M43"/>
</dbReference>
<dbReference type="Proteomes" id="UP000199642">
    <property type="component" value="Unassembled WGS sequence"/>
</dbReference>
<keyword evidence="5" id="KW-0378">Hydrolase</keyword>
<name>A0A1I2WI01_9BACT</name>
<keyword evidence="2" id="KW-0645">Protease</keyword>
<reference evidence="12" key="1">
    <citation type="submission" date="2016-10" db="EMBL/GenBank/DDBJ databases">
        <authorList>
            <person name="Varghese N."/>
            <person name="Submissions S."/>
        </authorList>
    </citation>
    <scope>NUCLEOTIDE SEQUENCE [LARGE SCALE GENOMIC DNA]</scope>
    <source>
        <strain evidence="12">DSM 19315</strain>
    </source>
</reference>
<evidence type="ECO:0000256" key="8">
    <source>
        <dbReference type="ARBA" id="ARBA00023157"/>
    </source>
</evidence>
<keyword evidence="9" id="KW-0472">Membrane</keyword>
<keyword evidence="9" id="KW-0812">Transmembrane</keyword>
<proteinExistence type="inferred from homology"/>
<dbReference type="GO" id="GO:0008237">
    <property type="term" value="F:metallopeptidase activity"/>
    <property type="evidence" value="ECO:0007669"/>
    <property type="project" value="UniProtKB-KW"/>
</dbReference>
<dbReference type="OrthoDB" id="6278496at2"/>
<dbReference type="Gene3D" id="3.40.390.10">
    <property type="entry name" value="Collagenase (Catalytic Domain)"/>
    <property type="match status" value="1"/>
</dbReference>
<protein>
    <submittedName>
        <fullName evidence="11">Pregnancy-associated plasma protein-A</fullName>
    </submittedName>
</protein>
<keyword evidence="12" id="KW-1185">Reference proteome</keyword>
<feature type="domain" description="Peptidase M43 pregnancy-associated plasma-A" evidence="10">
    <location>
        <begin position="328"/>
        <end position="465"/>
    </location>
</feature>
<accession>A0A1I2WI01</accession>
<feature type="transmembrane region" description="Helical" evidence="9">
    <location>
        <begin position="12"/>
        <end position="30"/>
    </location>
</feature>
<evidence type="ECO:0000259" key="10">
    <source>
        <dbReference type="Pfam" id="PF05572"/>
    </source>
</evidence>
<dbReference type="Pfam" id="PF05572">
    <property type="entry name" value="Peptidase_M43"/>
    <property type="match status" value="1"/>
</dbReference>
<dbReference type="RefSeq" id="WP_092793420.1">
    <property type="nucleotide sequence ID" value="NZ_FOPC01000013.1"/>
</dbReference>
<evidence type="ECO:0000256" key="3">
    <source>
        <dbReference type="ARBA" id="ARBA00022723"/>
    </source>
</evidence>
<sequence length="499" mass="56877">MIHHFRPGIRPFFTQFVSLFLYVSICFVLISCGEKEDPLPEDFVQVKGIQLIPSDSVFLFNSGEKMLRVTPQFIGAFGDEVYLDQIPSLQLLIDGKKSGNPARISTDRVGEYEVIGRIGKVSSRPLKIKVVDVDPNTYVSRIEVDMADSTHSPYAIAGKSQVDFEVRVLNYQGRPFPIQYQPDFKFYLNGVPQENLHRVLVTESGDLPFWAEVEDIKSEVKILRSRAIPDLSEIYYLPVVFHVVHRGEAGGTAENPGQASLRQLLDETNEALMGKPSAFRKSHNQLDPKFQFYPATTGPDGTPLEEEGINRIDAEKGVFPYRDEKTYAFLFEQMWNPREYVNIFVMNISGAGGYAFYPPGYDSSNPLTSFYGFVIDKRLSTKTMLHEIGHFLGLRHTFVNDTDLCEDGDRLPDTEFYNQDRKIFDEQMIQNCEGEFFYASNFMDYRPSARNSFTLDQVNKIRGTIQQANFLPVESSPVARIKPRPWKKGKFDPTVKPIK</sequence>
<dbReference type="PANTHER" id="PTHR47466">
    <property type="match status" value="1"/>
</dbReference>
<evidence type="ECO:0000256" key="6">
    <source>
        <dbReference type="ARBA" id="ARBA00022833"/>
    </source>
</evidence>